<dbReference type="GO" id="GO:0043190">
    <property type="term" value="C:ATP-binding cassette (ABC) transporter complex"/>
    <property type="evidence" value="ECO:0007669"/>
    <property type="project" value="InterPro"/>
</dbReference>
<evidence type="ECO:0000313" key="7">
    <source>
        <dbReference type="EMBL" id="TPF75380.1"/>
    </source>
</evidence>
<feature type="domain" description="Solute-binding protein family 5" evidence="6">
    <location>
        <begin position="78"/>
        <end position="428"/>
    </location>
</feature>
<reference evidence="7 8" key="1">
    <citation type="journal article" date="2003" name="Int. J. Syst. Evol. Microbiol.">
        <title>Towards a standardized format for the description of a novel species (of an established genus): Ochrobactrum gallinifaecis sp. nov.</title>
        <authorList>
            <person name="Kampfer P."/>
            <person name="Buczolits S."/>
            <person name="Albrecht A."/>
            <person name="Busse H.J."/>
            <person name="Stackebrandt E."/>
        </authorList>
    </citation>
    <scope>NUCLEOTIDE SEQUENCE [LARGE SCALE GENOMIC DNA]</scope>
    <source>
        <strain evidence="7 8">ISO 196</strain>
    </source>
</reference>
<dbReference type="PANTHER" id="PTHR30290:SF9">
    <property type="entry name" value="OLIGOPEPTIDE-BINDING PROTEIN APPA"/>
    <property type="match status" value="1"/>
</dbReference>
<dbReference type="GO" id="GO:0030288">
    <property type="term" value="C:outer membrane-bounded periplasmic space"/>
    <property type="evidence" value="ECO:0007669"/>
    <property type="project" value="UniProtKB-ARBA"/>
</dbReference>
<gene>
    <name evidence="7" type="ORF">FHY56_08925</name>
</gene>
<protein>
    <submittedName>
        <fullName evidence="7">Twin-arginine translocation pathway signal</fullName>
    </submittedName>
</protein>
<evidence type="ECO:0000256" key="4">
    <source>
        <dbReference type="ARBA" id="ARBA00022729"/>
    </source>
</evidence>
<accession>A0A502BND4</accession>
<dbReference type="SUPFAM" id="SSF53850">
    <property type="entry name" value="Periplasmic binding protein-like II"/>
    <property type="match status" value="1"/>
</dbReference>
<dbReference type="PANTHER" id="PTHR30290">
    <property type="entry name" value="PERIPLASMIC BINDING COMPONENT OF ABC TRANSPORTER"/>
    <property type="match status" value="1"/>
</dbReference>
<keyword evidence="8" id="KW-1185">Reference proteome</keyword>
<dbReference type="AlphaFoldDB" id="A0A502BND4"/>
<name>A0A502BND4_9HYPH</name>
<dbReference type="GO" id="GO:1904680">
    <property type="term" value="F:peptide transmembrane transporter activity"/>
    <property type="evidence" value="ECO:0007669"/>
    <property type="project" value="TreeGrafter"/>
</dbReference>
<evidence type="ECO:0000256" key="1">
    <source>
        <dbReference type="ARBA" id="ARBA00004418"/>
    </source>
</evidence>
<evidence type="ECO:0000256" key="3">
    <source>
        <dbReference type="ARBA" id="ARBA00022448"/>
    </source>
</evidence>
<comment type="similarity">
    <text evidence="2">Belongs to the bacterial solute-binding protein 5 family.</text>
</comment>
<evidence type="ECO:0000313" key="8">
    <source>
        <dbReference type="Proteomes" id="UP000315388"/>
    </source>
</evidence>
<keyword evidence="5" id="KW-0574">Periplasm</keyword>
<keyword evidence="4" id="KW-0732">Signal</keyword>
<proteinExistence type="inferred from homology"/>
<dbReference type="Gene3D" id="3.90.76.10">
    <property type="entry name" value="Dipeptide-binding Protein, Domain 1"/>
    <property type="match status" value="1"/>
</dbReference>
<dbReference type="RefSeq" id="WP_140904818.1">
    <property type="nucleotide sequence ID" value="NZ_JBHTMD010000013.1"/>
</dbReference>
<comment type="caution">
    <text evidence="7">The sequence shown here is derived from an EMBL/GenBank/DDBJ whole genome shotgun (WGS) entry which is preliminary data.</text>
</comment>
<organism evidence="7 8">
    <name type="scientific">Brucella gallinifaecis</name>
    <dbReference type="NCBI Taxonomy" id="215590"/>
    <lineage>
        <taxon>Bacteria</taxon>
        <taxon>Pseudomonadati</taxon>
        <taxon>Pseudomonadota</taxon>
        <taxon>Alphaproteobacteria</taxon>
        <taxon>Hyphomicrobiales</taxon>
        <taxon>Brucellaceae</taxon>
        <taxon>Brucella/Ochrobactrum group</taxon>
        <taxon>Brucella</taxon>
    </lineage>
</organism>
<comment type="subcellular location">
    <subcellularLocation>
        <location evidence="1">Periplasm</location>
    </subcellularLocation>
</comment>
<sequence>MELTRRTFALSGLCAIGGFVLTNGAVPAFGQGRGNLLRYGTVTEVTNLDPHVYGGTAWKVLIGSIYSTLVTNDTNGNMVAGLAESWEQPDASTIIFKLRQGVKYHDGSDVVADDVLFSLERIKNEATGATLRNYLNDVSVKILDPQTIELKSVAPNVSLLSVLSLPEAAILSRAWVNSGVNIKANANGTGPFHLASYEPGVSAKLLKNDSYFHKDQPLLDGVDFRMIKSDDARVSALRGGTLDMIDFVPWKDIDVLGRMPNFKVDSASGGFMNIWFNASRSPWDNPLVRRAIAFAIDREAVSRAAFFGHGAPIYGAPTPEESPFYNADLKNSVSLDLEEAKKLLKEAGYAEGLSMELIVFQGLGVYTTTAQILQANLKQVGINVTIKLVEWSDLINRKNSGNYDAMLYGVSMKLNDPDAYSYYFGSTSTYWAKPIGYRDDVLEALLDEGRAETDLERRKLIYQKVEERLLETMPWIFINFREQAQAYLRKVSGYVHIPGALNESAAAICLPSMSFR</sequence>
<dbReference type="EMBL" id="VEWJ01000005">
    <property type="protein sequence ID" value="TPF75380.1"/>
    <property type="molecule type" value="Genomic_DNA"/>
</dbReference>
<dbReference type="InterPro" id="IPR030678">
    <property type="entry name" value="Peptide/Ni-bd"/>
</dbReference>
<evidence type="ECO:0000256" key="2">
    <source>
        <dbReference type="ARBA" id="ARBA00005695"/>
    </source>
</evidence>
<dbReference type="InterPro" id="IPR000914">
    <property type="entry name" value="SBP_5_dom"/>
</dbReference>
<dbReference type="GO" id="GO:0015833">
    <property type="term" value="P:peptide transport"/>
    <property type="evidence" value="ECO:0007669"/>
    <property type="project" value="TreeGrafter"/>
</dbReference>
<dbReference type="InterPro" id="IPR039424">
    <property type="entry name" value="SBP_5"/>
</dbReference>
<keyword evidence="3" id="KW-0813">Transport</keyword>
<dbReference type="Proteomes" id="UP000315388">
    <property type="component" value="Unassembled WGS sequence"/>
</dbReference>
<dbReference type="Gene3D" id="3.40.190.10">
    <property type="entry name" value="Periplasmic binding protein-like II"/>
    <property type="match status" value="1"/>
</dbReference>
<evidence type="ECO:0000259" key="6">
    <source>
        <dbReference type="Pfam" id="PF00496"/>
    </source>
</evidence>
<dbReference type="Pfam" id="PF00496">
    <property type="entry name" value="SBP_bac_5"/>
    <property type="match status" value="1"/>
</dbReference>
<dbReference type="Gene3D" id="3.10.105.10">
    <property type="entry name" value="Dipeptide-binding Protein, Domain 3"/>
    <property type="match status" value="1"/>
</dbReference>
<evidence type="ECO:0000256" key="5">
    <source>
        <dbReference type="ARBA" id="ARBA00022764"/>
    </source>
</evidence>
<dbReference type="PIRSF" id="PIRSF002741">
    <property type="entry name" value="MppA"/>
    <property type="match status" value="1"/>
</dbReference>
<dbReference type="OrthoDB" id="9803988at2"/>